<evidence type="ECO:0000313" key="3">
    <source>
        <dbReference type="EMBL" id="VCU68135.1"/>
    </source>
</evidence>
<protein>
    <recommendedName>
        <fullName evidence="5">Iron uptake protein</fullName>
    </recommendedName>
</protein>
<evidence type="ECO:0008006" key="5">
    <source>
        <dbReference type="Google" id="ProtNLM"/>
    </source>
</evidence>
<keyword evidence="1" id="KW-0812">Transmembrane</keyword>
<dbReference type="RefSeq" id="WP_124077372.1">
    <property type="nucleotide sequence ID" value="NZ_UWPJ01000005.1"/>
</dbReference>
<gene>
    <name evidence="3" type="ORF">PIGHUM_00185</name>
</gene>
<dbReference type="Proteomes" id="UP000277294">
    <property type="component" value="Unassembled WGS sequence"/>
</dbReference>
<feature type="transmembrane region" description="Helical" evidence="1">
    <location>
        <begin position="63"/>
        <end position="81"/>
    </location>
</feature>
<sequence>MKLFALAALLYAAVSLLAMASERYRHDMAGGRPASPWLRAAGWALLALAALPAVWGWGPSIGVSLWLGAIGLAAFCCTLLISFRPRWVPWAGLAGLLLGLPGLALA</sequence>
<feature type="transmembrane region" description="Helical" evidence="1">
    <location>
        <begin position="87"/>
        <end position="105"/>
    </location>
</feature>
<feature type="signal peptide" evidence="2">
    <location>
        <begin position="1"/>
        <end position="20"/>
    </location>
</feature>
<keyword evidence="2" id="KW-0732">Signal</keyword>
<dbReference type="Pfam" id="PF11804">
    <property type="entry name" value="DUF3325"/>
    <property type="match status" value="1"/>
</dbReference>
<keyword evidence="4" id="KW-1185">Reference proteome</keyword>
<reference evidence="3 4" key="1">
    <citation type="submission" date="2018-10" db="EMBL/GenBank/DDBJ databases">
        <authorList>
            <person name="Criscuolo A."/>
        </authorList>
    </citation>
    <scope>NUCLEOTIDE SEQUENCE [LARGE SCALE GENOMIC DNA]</scope>
    <source>
        <strain evidence="3">DnA1</strain>
    </source>
</reference>
<evidence type="ECO:0000256" key="2">
    <source>
        <dbReference type="SAM" id="SignalP"/>
    </source>
</evidence>
<organism evidence="3 4">
    <name type="scientific">Pigmentiphaga humi</name>
    <dbReference type="NCBI Taxonomy" id="2478468"/>
    <lineage>
        <taxon>Bacteria</taxon>
        <taxon>Pseudomonadati</taxon>
        <taxon>Pseudomonadota</taxon>
        <taxon>Betaproteobacteria</taxon>
        <taxon>Burkholderiales</taxon>
        <taxon>Alcaligenaceae</taxon>
        <taxon>Pigmentiphaga</taxon>
    </lineage>
</organism>
<name>A0A3P4AZ82_9BURK</name>
<dbReference type="InterPro" id="IPR021762">
    <property type="entry name" value="DUF3325"/>
</dbReference>
<dbReference type="AlphaFoldDB" id="A0A3P4AZ82"/>
<keyword evidence="1" id="KW-0472">Membrane</keyword>
<accession>A0A3P4AZ82</accession>
<evidence type="ECO:0000256" key="1">
    <source>
        <dbReference type="SAM" id="Phobius"/>
    </source>
</evidence>
<dbReference type="EMBL" id="UWPJ01000005">
    <property type="protein sequence ID" value="VCU68135.1"/>
    <property type="molecule type" value="Genomic_DNA"/>
</dbReference>
<feature type="chain" id="PRO_5017938292" description="Iron uptake protein" evidence="2">
    <location>
        <begin position="21"/>
        <end position="106"/>
    </location>
</feature>
<proteinExistence type="predicted"/>
<evidence type="ECO:0000313" key="4">
    <source>
        <dbReference type="Proteomes" id="UP000277294"/>
    </source>
</evidence>
<keyword evidence="1" id="KW-1133">Transmembrane helix</keyword>
<feature type="transmembrane region" description="Helical" evidence="1">
    <location>
        <begin position="36"/>
        <end position="56"/>
    </location>
</feature>
<dbReference type="OrthoDB" id="10017895at2"/>